<feature type="transmembrane region" description="Helical" evidence="1">
    <location>
        <begin position="103"/>
        <end position="122"/>
    </location>
</feature>
<gene>
    <name evidence="2" type="ORF">OV079_50120</name>
</gene>
<name>A0A9X3J3S2_9BACT</name>
<dbReference type="AlphaFoldDB" id="A0A9X3J3S2"/>
<evidence type="ECO:0000313" key="3">
    <source>
        <dbReference type="Proteomes" id="UP001150924"/>
    </source>
</evidence>
<protein>
    <submittedName>
        <fullName evidence="2">Uncharacterized protein</fullName>
    </submittedName>
</protein>
<comment type="caution">
    <text evidence="2">The sequence shown here is derived from an EMBL/GenBank/DDBJ whole genome shotgun (WGS) entry which is preliminary data.</text>
</comment>
<keyword evidence="1" id="KW-0472">Membrane</keyword>
<evidence type="ECO:0000256" key="1">
    <source>
        <dbReference type="SAM" id="Phobius"/>
    </source>
</evidence>
<proteinExistence type="predicted"/>
<reference evidence="2" key="1">
    <citation type="submission" date="2022-11" db="EMBL/GenBank/DDBJ databases">
        <title>Minimal conservation of predation-associated metabolite biosynthetic gene clusters underscores biosynthetic potential of Myxococcota including descriptions for ten novel species: Archangium lansinium sp. nov., Myxococcus landrumus sp. nov., Nannocystis bai.</title>
        <authorList>
            <person name="Ahearne A."/>
            <person name="Stevens C."/>
            <person name="Phillips K."/>
        </authorList>
    </citation>
    <scope>NUCLEOTIDE SEQUENCE</scope>
    <source>
        <strain evidence="2">Na p29</strain>
    </source>
</reference>
<evidence type="ECO:0000313" key="2">
    <source>
        <dbReference type="EMBL" id="MCY1013555.1"/>
    </source>
</evidence>
<keyword evidence="1" id="KW-0812">Transmembrane</keyword>
<dbReference type="EMBL" id="JAPNKE010000002">
    <property type="protein sequence ID" value="MCY1013555.1"/>
    <property type="molecule type" value="Genomic_DNA"/>
</dbReference>
<sequence length="128" mass="13771">MSHEMTSTPARRSFTSTTFAAGFLALVALLVAGAGISDYLKFQGTLAETRERLQAAEATLAQVRFDPQGDVLPEDRAQYMSAMSTMESGAGTLRLLRASEANTYPYIGGGALAFLVFTIVAVRSTRRK</sequence>
<organism evidence="2 3">
    <name type="scientific">Nannocystis pusilla</name>
    <dbReference type="NCBI Taxonomy" id="889268"/>
    <lineage>
        <taxon>Bacteria</taxon>
        <taxon>Pseudomonadati</taxon>
        <taxon>Myxococcota</taxon>
        <taxon>Polyangia</taxon>
        <taxon>Nannocystales</taxon>
        <taxon>Nannocystaceae</taxon>
        <taxon>Nannocystis</taxon>
    </lineage>
</organism>
<keyword evidence="1" id="KW-1133">Transmembrane helix</keyword>
<accession>A0A9X3J3S2</accession>
<dbReference type="Proteomes" id="UP001150924">
    <property type="component" value="Unassembled WGS sequence"/>
</dbReference>
<keyword evidence="3" id="KW-1185">Reference proteome</keyword>
<dbReference type="RefSeq" id="WP_267777607.1">
    <property type="nucleotide sequence ID" value="NZ_JAPNKE010000002.1"/>
</dbReference>